<gene>
    <name evidence="10" type="ORF">O4J56_20755</name>
</gene>
<dbReference type="Gene3D" id="3.40.50.200">
    <property type="entry name" value="Peptidase S8/S53 domain"/>
    <property type="match status" value="1"/>
</dbReference>
<dbReference type="Pfam" id="PF05922">
    <property type="entry name" value="Inhibitor_I9"/>
    <property type="match status" value="1"/>
</dbReference>
<keyword evidence="7" id="KW-0732">Signal</keyword>
<dbReference type="InterPro" id="IPR000209">
    <property type="entry name" value="Peptidase_S8/S53_dom"/>
</dbReference>
<keyword evidence="3 5" id="KW-0378">Hydrolase</keyword>
<dbReference type="EMBL" id="JAQFWQ010000067">
    <property type="protein sequence ID" value="MDA2813089.1"/>
    <property type="molecule type" value="Genomic_DNA"/>
</dbReference>
<evidence type="ECO:0000259" key="8">
    <source>
        <dbReference type="Pfam" id="PF00082"/>
    </source>
</evidence>
<dbReference type="CDD" id="cd04077">
    <property type="entry name" value="Peptidases_S8_PCSK9_ProteinaseK_like"/>
    <property type="match status" value="1"/>
</dbReference>
<dbReference type="InterPro" id="IPR023828">
    <property type="entry name" value="Peptidase_S8_Ser-AS"/>
</dbReference>
<evidence type="ECO:0000313" key="11">
    <source>
        <dbReference type="Proteomes" id="UP001527866"/>
    </source>
</evidence>
<keyword evidence="2 5" id="KW-0645">Protease</keyword>
<dbReference type="PROSITE" id="PS00138">
    <property type="entry name" value="SUBTILASE_SER"/>
    <property type="match status" value="1"/>
</dbReference>
<dbReference type="PANTHER" id="PTHR43806">
    <property type="entry name" value="PEPTIDASE S8"/>
    <property type="match status" value="1"/>
</dbReference>
<feature type="active site" description="Charge relay system" evidence="5">
    <location>
        <position position="183"/>
    </location>
</feature>
<keyword evidence="11" id="KW-1185">Reference proteome</keyword>
<dbReference type="InterPro" id="IPR037045">
    <property type="entry name" value="S8pro/Inhibitor_I9_sf"/>
</dbReference>
<dbReference type="InterPro" id="IPR034193">
    <property type="entry name" value="PCSK9_ProteinaseK-like"/>
</dbReference>
<dbReference type="InterPro" id="IPR023827">
    <property type="entry name" value="Peptidase_S8_Asp-AS"/>
</dbReference>
<dbReference type="PANTHER" id="PTHR43806:SF11">
    <property type="entry name" value="CEREVISIN-RELATED"/>
    <property type="match status" value="1"/>
</dbReference>
<feature type="signal peptide" evidence="7">
    <location>
        <begin position="1"/>
        <end position="37"/>
    </location>
</feature>
<dbReference type="Proteomes" id="UP001527866">
    <property type="component" value="Unassembled WGS sequence"/>
</dbReference>
<dbReference type="InterPro" id="IPR036852">
    <property type="entry name" value="Peptidase_S8/S53_dom_sf"/>
</dbReference>
<evidence type="ECO:0000256" key="6">
    <source>
        <dbReference type="RuleBase" id="RU003355"/>
    </source>
</evidence>
<dbReference type="SUPFAM" id="SSF54897">
    <property type="entry name" value="Protease propeptides/inhibitors"/>
    <property type="match status" value="1"/>
</dbReference>
<dbReference type="PROSITE" id="PS00137">
    <property type="entry name" value="SUBTILASE_HIS"/>
    <property type="match status" value="1"/>
</dbReference>
<proteinExistence type="inferred from homology"/>
<dbReference type="InterPro" id="IPR022398">
    <property type="entry name" value="Peptidase_S8_His-AS"/>
</dbReference>
<dbReference type="PRINTS" id="PR00723">
    <property type="entry name" value="SUBTILISIN"/>
</dbReference>
<name>A0ABT4U805_9ACTN</name>
<comment type="similarity">
    <text evidence="1 5 6">Belongs to the peptidase S8 family.</text>
</comment>
<evidence type="ECO:0000256" key="3">
    <source>
        <dbReference type="ARBA" id="ARBA00022801"/>
    </source>
</evidence>
<sequence>MAPSPIRSKALRSSLGFAAAGALAVPLVLAGGPAAHADPAPLHTAEDPVDGQWIVVFEDGVSASVSTARATGAEDVEHVFTEVLDGYSADLTAAELDEVRSDPDVAYVEQVGRASTTEVTWGLDRIDQDDLPLDGSYSTDATGAGVDAYIIDTGIDPDHPEFGGRADAAFDATGGDGIDRQGHGTHVAGTIGGETVGVAPGANLHGVKVLGDDGSGSYDDVIAGIDWVAQNAPDGSVANMSLGGPGSQAVDDAVNNLVDSGVFTAVAAGNDGWLASWYSPARAAKVTTVAASDRNDRSASFTNWGSAVEIYAPGVDVESSVPGGGYDTYSGTSMASPHVAGAGALVLEASPGSSPQAVQDRLLNDGSSGTLTGVRWSTPNLLLNVSGL</sequence>
<protein>
    <submittedName>
        <fullName evidence="10">S8 family peptidase</fullName>
    </submittedName>
</protein>
<feature type="active site" description="Charge relay system" evidence="5">
    <location>
        <position position="152"/>
    </location>
</feature>
<dbReference type="Gene3D" id="3.30.70.80">
    <property type="entry name" value="Peptidase S8 propeptide/proteinase inhibitor I9"/>
    <property type="match status" value="1"/>
</dbReference>
<evidence type="ECO:0000256" key="7">
    <source>
        <dbReference type="SAM" id="SignalP"/>
    </source>
</evidence>
<accession>A0ABT4U805</accession>
<feature type="chain" id="PRO_5046468667" evidence="7">
    <location>
        <begin position="38"/>
        <end position="388"/>
    </location>
</feature>
<evidence type="ECO:0000256" key="4">
    <source>
        <dbReference type="ARBA" id="ARBA00022825"/>
    </source>
</evidence>
<dbReference type="InterPro" id="IPR015500">
    <property type="entry name" value="Peptidase_S8_subtilisin-rel"/>
</dbReference>
<organism evidence="10 11">
    <name type="scientific">Nocardiopsis endophytica</name>
    <dbReference type="NCBI Taxonomy" id="3018445"/>
    <lineage>
        <taxon>Bacteria</taxon>
        <taxon>Bacillati</taxon>
        <taxon>Actinomycetota</taxon>
        <taxon>Actinomycetes</taxon>
        <taxon>Streptosporangiales</taxon>
        <taxon>Nocardiopsidaceae</taxon>
        <taxon>Nocardiopsis</taxon>
    </lineage>
</organism>
<feature type="domain" description="Peptidase S8/S53" evidence="8">
    <location>
        <begin position="150"/>
        <end position="365"/>
    </location>
</feature>
<dbReference type="InterPro" id="IPR010259">
    <property type="entry name" value="S8pro/Inhibitor_I9"/>
</dbReference>
<evidence type="ECO:0000313" key="10">
    <source>
        <dbReference type="EMBL" id="MDA2813089.1"/>
    </source>
</evidence>
<dbReference type="PROSITE" id="PS00136">
    <property type="entry name" value="SUBTILASE_ASP"/>
    <property type="match status" value="1"/>
</dbReference>
<comment type="caution">
    <text evidence="10">The sequence shown here is derived from an EMBL/GenBank/DDBJ whole genome shotgun (WGS) entry which is preliminary data.</text>
</comment>
<dbReference type="InterPro" id="IPR050131">
    <property type="entry name" value="Peptidase_S8_subtilisin-like"/>
</dbReference>
<dbReference type="RefSeq" id="WP_270687887.1">
    <property type="nucleotide sequence ID" value="NZ_JAQFWQ010000067.1"/>
</dbReference>
<reference evidence="10 11" key="1">
    <citation type="submission" date="2023-01" db="EMBL/GenBank/DDBJ databases">
        <title>Draft genome sequence of Nocardiopsis sp. RSe5-2 isolated from halophytes.</title>
        <authorList>
            <person name="Duangmal K."/>
            <person name="Chantavorakit T."/>
        </authorList>
    </citation>
    <scope>NUCLEOTIDE SEQUENCE [LARGE SCALE GENOMIC DNA]</scope>
    <source>
        <strain evidence="10 11">RSe5-2</strain>
    </source>
</reference>
<feature type="domain" description="Inhibitor I9" evidence="9">
    <location>
        <begin position="70"/>
        <end position="110"/>
    </location>
</feature>
<dbReference type="Pfam" id="PF00082">
    <property type="entry name" value="Peptidase_S8"/>
    <property type="match status" value="1"/>
</dbReference>
<dbReference type="PROSITE" id="PS51892">
    <property type="entry name" value="SUBTILASE"/>
    <property type="match status" value="1"/>
</dbReference>
<evidence type="ECO:0000256" key="2">
    <source>
        <dbReference type="ARBA" id="ARBA00022670"/>
    </source>
</evidence>
<feature type="active site" description="Charge relay system" evidence="5">
    <location>
        <position position="333"/>
    </location>
</feature>
<keyword evidence="4 5" id="KW-0720">Serine protease</keyword>
<evidence type="ECO:0000259" key="9">
    <source>
        <dbReference type="Pfam" id="PF05922"/>
    </source>
</evidence>
<dbReference type="SUPFAM" id="SSF52743">
    <property type="entry name" value="Subtilisin-like"/>
    <property type="match status" value="1"/>
</dbReference>
<evidence type="ECO:0000256" key="1">
    <source>
        <dbReference type="ARBA" id="ARBA00011073"/>
    </source>
</evidence>
<evidence type="ECO:0000256" key="5">
    <source>
        <dbReference type="PROSITE-ProRule" id="PRU01240"/>
    </source>
</evidence>